<comment type="caution">
    <text evidence="3">The sequence shown here is derived from an EMBL/GenBank/DDBJ whole genome shotgun (WGS) entry which is preliminary data.</text>
</comment>
<protein>
    <submittedName>
        <fullName evidence="3">[NiFe]-hydrogenase assembly chaperone HybE</fullName>
    </submittedName>
</protein>
<dbReference type="Gene3D" id="3.30.1460.40">
    <property type="entry name" value="[NiFe]-hydrogenase assembly chaperone, HybE"/>
    <property type="match status" value="1"/>
</dbReference>
<dbReference type="InterPro" id="IPR038530">
    <property type="entry name" value="NiFe-hyd_HybE_sf"/>
</dbReference>
<dbReference type="Pfam" id="PF11939">
    <property type="entry name" value="NiFe-hyd_HybE"/>
    <property type="match status" value="1"/>
</dbReference>
<name>A0A944MAF2_9GAMM</name>
<evidence type="ECO:0000256" key="2">
    <source>
        <dbReference type="SAM" id="MobiDB-lite"/>
    </source>
</evidence>
<feature type="compositionally biased region" description="Acidic residues" evidence="2">
    <location>
        <begin position="156"/>
        <end position="165"/>
    </location>
</feature>
<evidence type="ECO:0000313" key="4">
    <source>
        <dbReference type="Proteomes" id="UP000770889"/>
    </source>
</evidence>
<reference evidence="3 4" key="1">
    <citation type="submission" date="2021-05" db="EMBL/GenBank/DDBJ databases">
        <title>Genetic and Functional Diversity in Clade A Lucinid endosymbionts from the Bahamas.</title>
        <authorList>
            <person name="Giani N.M."/>
            <person name="Engel A.S."/>
            <person name="Campbell B.J."/>
        </authorList>
    </citation>
    <scope>NUCLEOTIDE SEQUENCE [LARGE SCALE GENOMIC DNA]</scope>
    <source>
        <strain evidence="3">LUC16012Gg_MoonRockCtena</strain>
    </source>
</reference>
<dbReference type="EMBL" id="JAHHGM010000015">
    <property type="protein sequence ID" value="MBT2990284.1"/>
    <property type="molecule type" value="Genomic_DNA"/>
</dbReference>
<proteinExistence type="inferred from homology"/>
<gene>
    <name evidence="3" type="primary">hybE</name>
    <name evidence="3" type="ORF">KME65_15120</name>
</gene>
<dbReference type="InterPro" id="IPR023994">
    <property type="entry name" value="NiFe-hyd_HybE"/>
</dbReference>
<organism evidence="3 4">
    <name type="scientific">Candidatus Thiodiazotropha taylori</name>
    <dbReference type="NCBI Taxonomy" id="2792791"/>
    <lineage>
        <taxon>Bacteria</taxon>
        <taxon>Pseudomonadati</taxon>
        <taxon>Pseudomonadota</taxon>
        <taxon>Gammaproteobacteria</taxon>
        <taxon>Chromatiales</taxon>
        <taxon>Sedimenticolaceae</taxon>
        <taxon>Candidatus Thiodiazotropha</taxon>
    </lineage>
</organism>
<dbReference type="AlphaFoldDB" id="A0A944MAF2"/>
<evidence type="ECO:0000256" key="1">
    <source>
        <dbReference type="ARBA" id="ARBA00006532"/>
    </source>
</evidence>
<comment type="similarity">
    <text evidence="1">Belongs to the HupJ family.</text>
</comment>
<dbReference type="Proteomes" id="UP000770889">
    <property type="component" value="Unassembled WGS sequence"/>
</dbReference>
<sequence>MICPDYLTEGLERQFRQIHQQRMQGLPLLNPKLHVEAVGFREWNGCCLGVLITPWFMNLMLLPPEGDSWKESRIGDKALHQMPSGPYEFILGEEEGVGRYQMCSLFSPVFEFADHETAVATAEAVMDALMCPEHRDTVSTCESEIERRWAVGSEREADDEEEQPLDQERAPLRQRLQQPLSRRDLLRGKHNHGMDLEQ</sequence>
<feature type="region of interest" description="Disordered" evidence="2">
    <location>
        <begin position="152"/>
        <end position="198"/>
    </location>
</feature>
<feature type="compositionally biased region" description="Basic and acidic residues" evidence="2">
    <location>
        <begin position="181"/>
        <end position="198"/>
    </location>
</feature>
<dbReference type="NCBIfam" id="TIGR03993">
    <property type="entry name" value="hydrog_HybE"/>
    <property type="match status" value="1"/>
</dbReference>
<evidence type="ECO:0000313" key="3">
    <source>
        <dbReference type="EMBL" id="MBT2990284.1"/>
    </source>
</evidence>
<accession>A0A944MAF2</accession>